<accession>A0A5E7SV54</accession>
<dbReference type="OrthoDB" id="6571799at2"/>
<dbReference type="Proteomes" id="UP000326611">
    <property type="component" value="Unassembled WGS sequence"/>
</dbReference>
<dbReference type="Pfam" id="PF18906">
    <property type="entry name" value="Phage_tube_2"/>
    <property type="match status" value="1"/>
</dbReference>
<protein>
    <recommendedName>
        <fullName evidence="3">Phage tail protein</fullName>
    </recommendedName>
</protein>
<gene>
    <name evidence="1" type="ORF">PS918_03133</name>
</gene>
<dbReference type="InterPro" id="IPR044000">
    <property type="entry name" value="Phage_tube_2"/>
</dbReference>
<proteinExistence type="predicted"/>
<sequence>MGKLANGSAVQYYYVQEVAGVVPATPAWKPIRFVTAGLTPNINQIDTAEMNQSRQRPPSRGGTYSVAGDIAVELSFSSFDDLIQAAMQGTWTANVLKIGKVERSFAILERHTDIGVDYCYHGCRVSKMAISSPLNAKVGVTFSMMGAKAEKYTVPVGSTYVAATATDTMVTTNLALTEGGVPVAYATEWSVDLDNGMEAVFALGSREAYDISNGVAVVTGSMSAYLVDAVLWDKVLEETSTSHAIEFTEGADSYTLELPKVRYTQGQKQTSGPGAIIPQYTVSAGYDDVLATTMMITRTGV</sequence>
<reference evidence="1 2" key="1">
    <citation type="submission" date="2019-09" db="EMBL/GenBank/DDBJ databases">
        <authorList>
            <person name="Chandra G."/>
            <person name="Truman W A."/>
        </authorList>
    </citation>
    <scope>NUCLEOTIDE SEQUENCE [LARGE SCALE GENOMIC DNA]</scope>
    <source>
        <strain evidence="1">PS918</strain>
    </source>
</reference>
<dbReference type="RefSeq" id="WP_150771168.1">
    <property type="nucleotide sequence ID" value="NZ_CABVIY010000004.1"/>
</dbReference>
<evidence type="ECO:0000313" key="2">
    <source>
        <dbReference type="Proteomes" id="UP000326611"/>
    </source>
</evidence>
<name>A0A5E7SV54_PSEFL</name>
<evidence type="ECO:0008006" key="3">
    <source>
        <dbReference type="Google" id="ProtNLM"/>
    </source>
</evidence>
<dbReference type="AlphaFoldDB" id="A0A5E7SV54"/>
<dbReference type="EMBL" id="CABVIY010000004">
    <property type="protein sequence ID" value="VVP89924.1"/>
    <property type="molecule type" value="Genomic_DNA"/>
</dbReference>
<organism evidence="1 2">
    <name type="scientific">Pseudomonas fluorescens</name>
    <dbReference type="NCBI Taxonomy" id="294"/>
    <lineage>
        <taxon>Bacteria</taxon>
        <taxon>Pseudomonadati</taxon>
        <taxon>Pseudomonadota</taxon>
        <taxon>Gammaproteobacteria</taxon>
        <taxon>Pseudomonadales</taxon>
        <taxon>Pseudomonadaceae</taxon>
        <taxon>Pseudomonas</taxon>
    </lineage>
</organism>
<evidence type="ECO:0000313" key="1">
    <source>
        <dbReference type="EMBL" id="VVP89924.1"/>
    </source>
</evidence>